<protein>
    <submittedName>
        <fullName evidence="5">Serine/threonine-protein phosphatase 4 regulatory subunit 2</fullName>
    </submittedName>
</protein>
<dbReference type="OrthoDB" id="341898at2759"/>
<comment type="similarity">
    <text evidence="1">Belongs to the PPP4R2 family.</text>
</comment>
<evidence type="ECO:0000313" key="2">
    <source>
        <dbReference type="EMBL" id="VDN58589.1"/>
    </source>
</evidence>
<name>A0A0N4UBS6_DRAME</name>
<accession>A0A0N4UBS6</accession>
<dbReference type="GO" id="GO:0019888">
    <property type="term" value="F:protein phosphatase regulator activity"/>
    <property type="evidence" value="ECO:0007669"/>
    <property type="project" value="InterPro"/>
</dbReference>
<organism evidence="3 5">
    <name type="scientific">Dracunculus medinensis</name>
    <name type="common">Guinea worm</name>
    <dbReference type="NCBI Taxonomy" id="318479"/>
    <lineage>
        <taxon>Eukaryota</taxon>
        <taxon>Metazoa</taxon>
        <taxon>Ecdysozoa</taxon>
        <taxon>Nematoda</taxon>
        <taxon>Chromadorea</taxon>
        <taxon>Rhabditida</taxon>
        <taxon>Spirurina</taxon>
        <taxon>Dracunculoidea</taxon>
        <taxon>Dracunculidae</taxon>
        <taxon>Dracunculus</taxon>
    </lineage>
</organism>
<evidence type="ECO:0000313" key="5">
    <source>
        <dbReference type="WBParaSite" id="DME_0000467901-mRNA-1"/>
    </source>
</evidence>
<dbReference type="GO" id="GO:0005634">
    <property type="term" value="C:nucleus"/>
    <property type="evidence" value="ECO:0007669"/>
    <property type="project" value="TreeGrafter"/>
</dbReference>
<dbReference type="PANTHER" id="PTHR16487">
    <property type="entry name" value="PPP4R2-RELATED PROTEIN"/>
    <property type="match status" value="1"/>
</dbReference>
<reference evidence="2 4" key="2">
    <citation type="submission" date="2018-11" db="EMBL/GenBank/DDBJ databases">
        <authorList>
            <consortium name="Pathogen Informatics"/>
        </authorList>
    </citation>
    <scope>NUCLEOTIDE SEQUENCE [LARGE SCALE GENOMIC DNA]</scope>
</reference>
<dbReference type="Proteomes" id="UP000274756">
    <property type="component" value="Unassembled WGS sequence"/>
</dbReference>
<dbReference type="InterPro" id="IPR015267">
    <property type="entry name" value="PPP4R2"/>
</dbReference>
<proteinExistence type="inferred from homology"/>
<dbReference type="GO" id="GO:0030289">
    <property type="term" value="C:protein phosphatase 4 complex"/>
    <property type="evidence" value="ECO:0007669"/>
    <property type="project" value="InterPro"/>
</dbReference>
<dbReference type="Proteomes" id="UP000038040">
    <property type="component" value="Unplaced"/>
</dbReference>
<dbReference type="Pfam" id="PF09184">
    <property type="entry name" value="PPP4R2"/>
    <property type="match status" value="1"/>
</dbReference>
<evidence type="ECO:0000256" key="1">
    <source>
        <dbReference type="ARBA" id="ARBA00009207"/>
    </source>
</evidence>
<evidence type="ECO:0000313" key="4">
    <source>
        <dbReference type="Proteomes" id="UP000274756"/>
    </source>
</evidence>
<dbReference type="EMBL" id="UYYG01001170">
    <property type="protein sequence ID" value="VDN58589.1"/>
    <property type="molecule type" value="Genomic_DNA"/>
</dbReference>
<dbReference type="AlphaFoldDB" id="A0A0N4UBS6"/>
<dbReference type="STRING" id="318479.A0A0N4UBS6"/>
<dbReference type="GO" id="GO:0005737">
    <property type="term" value="C:cytoplasm"/>
    <property type="evidence" value="ECO:0007669"/>
    <property type="project" value="TreeGrafter"/>
</dbReference>
<dbReference type="WBParaSite" id="DME_0000467901-mRNA-1">
    <property type="protein sequence ID" value="DME_0000467901-mRNA-1"/>
    <property type="gene ID" value="DME_0000467901"/>
</dbReference>
<evidence type="ECO:0000313" key="3">
    <source>
        <dbReference type="Proteomes" id="UP000038040"/>
    </source>
</evidence>
<dbReference type="PANTHER" id="PTHR16487:SF0">
    <property type="entry name" value="PROTEIN PHOSPHATASE 4 REGULATORY SUBUNIT 2-RELATED"/>
    <property type="match status" value="1"/>
</dbReference>
<gene>
    <name evidence="2" type="ORF">DME_LOCUS8562</name>
</gene>
<sequence length="237" mass="27698">MADLERSDAAQFDPPSLINRTLAERFFSALTSFSIPDEKSLQRASKSFSKCPDDEIEQYFEFVASFGKPCFKWNIIRPAFLWKLEQVMLEMRKVEFENLEENAKVALIAADEQLKNQREFIMRKAREFEGTPFTIQRLCELLTTPSRHYKQTDKFLRAIEKNINVVTCITETGERITGVEDFPLDDDDCYQRIEQPFFVKVYYIVDEMDIDNSVVTPLSEENEYVSVSLPAFFFLNL</sequence>
<keyword evidence="4" id="KW-1185">Reference proteome</keyword>
<reference evidence="5" key="1">
    <citation type="submission" date="2017-02" db="UniProtKB">
        <authorList>
            <consortium name="WormBaseParasite"/>
        </authorList>
    </citation>
    <scope>IDENTIFICATION</scope>
</reference>